<protein>
    <recommendedName>
        <fullName evidence="5">Lipoprotein</fullName>
    </recommendedName>
</protein>
<sequence length="583" mass="64955">MKKYSKFILLPLLALSPVTLTVACSKSETETKTTSSTTESTTPESTVQNWSFTTKEQARQALQTYYQQMKENFTYKVKNGSTAAFETYQNSAQTSALVNLEAALRLIFADKELFDQDRPDADLATNFNLFSEFQKIQTNKLQTLELDPQVRQYFVGNNQQQGTFFEILNVLDAFARDLKAQIHTDSIDIHNFLNSDTLNASRVLQALQTEQTITQAKWQDNIKFDFQTVASKIANLTPSDWNRTEANYQLITYSNQNDQAAQNNHHHSHALGNMVYEFYLILNAIKNTKTTFLTHKNALLQQISDADTKAELEKVFTKYEQLADFSDLQLFKSYGLAAKTAVETLKTALRAVATVIHLDQASVTAALVDPALADGTSAMTQPTQPQESAASTPSSPESSDQPTHTTTPEETPPVVTPKTQMQIAVSASAEGLGYFPTTMQKLFQKATTKAEILALLQKFIYDQLDSEVLTAQTLTYNDAKSAFVDFDDAVHSRQAKVVLETPTKEFAFTINNAGLNNTYNQSQHEFKSATYNYFWDGDLVIEGIASSPAATNPNEPGLETKISAEVTAQKNFQRPNGRVTKIL</sequence>
<name>A0A449B9G3_9BACT</name>
<dbReference type="PROSITE" id="PS51257">
    <property type="entry name" value="PROKAR_LIPOPROTEIN"/>
    <property type="match status" value="1"/>
</dbReference>
<feature type="signal peptide" evidence="2">
    <location>
        <begin position="1"/>
        <end position="23"/>
    </location>
</feature>
<evidence type="ECO:0000313" key="3">
    <source>
        <dbReference type="EMBL" id="VEU77821.1"/>
    </source>
</evidence>
<proteinExistence type="predicted"/>
<feature type="compositionally biased region" description="Low complexity" evidence="1">
    <location>
        <begin position="26"/>
        <end position="46"/>
    </location>
</feature>
<organism evidence="3 4">
    <name type="scientific">Mycoplasmopsis columbinasalis</name>
    <dbReference type="NCBI Taxonomy" id="114880"/>
    <lineage>
        <taxon>Bacteria</taxon>
        <taxon>Bacillati</taxon>
        <taxon>Mycoplasmatota</taxon>
        <taxon>Mycoplasmoidales</taxon>
        <taxon>Metamycoplasmataceae</taxon>
        <taxon>Mycoplasmopsis</taxon>
    </lineage>
</organism>
<keyword evidence="2" id="KW-0732">Signal</keyword>
<evidence type="ECO:0000256" key="2">
    <source>
        <dbReference type="SAM" id="SignalP"/>
    </source>
</evidence>
<feature type="region of interest" description="Disordered" evidence="1">
    <location>
        <begin position="26"/>
        <end position="50"/>
    </location>
</feature>
<evidence type="ECO:0000313" key="4">
    <source>
        <dbReference type="Proteomes" id="UP000290876"/>
    </source>
</evidence>
<dbReference type="Proteomes" id="UP000290876">
    <property type="component" value="Chromosome"/>
</dbReference>
<dbReference type="NCBIfam" id="NF045961">
    <property type="entry name" value="MAG5150_fam_LP"/>
    <property type="match status" value="1"/>
</dbReference>
<reference evidence="3 4" key="1">
    <citation type="submission" date="2019-01" db="EMBL/GenBank/DDBJ databases">
        <authorList>
            <consortium name="Pathogen Informatics"/>
        </authorList>
    </citation>
    <scope>NUCLEOTIDE SEQUENCE [LARGE SCALE GENOMIC DNA]</scope>
    <source>
        <strain evidence="3 4">NCTC10184</strain>
    </source>
</reference>
<evidence type="ECO:0008006" key="5">
    <source>
        <dbReference type="Google" id="ProtNLM"/>
    </source>
</evidence>
<dbReference type="AlphaFoldDB" id="A0A449B9G3"/>
<keyword evidence="4" id="KW-1185">Reference proteome</keyword>
<accession>A0A449B9G3</accession>
<evidence type="ECO:0000256" key="1">
    <source>
        <dbReference type="SAM" id="MobiDB-lite"/>
    </source>
</evidence>
<gene>
    <name evidence="3" type="ORF">NCTC10184_00033</name>
</gene>
<feature type="compositionally biased region" description="Low complexity" evidence="1">
    <location>
        <begin position="385"/>
        <end position="409"/>
    </location>
</feature>
<feature type="region of interest" description="Disordered" evidence="1">
    <location>
        <begin position="375"/>
        <end position="417"/>
    </location>
</feature>
<dbReference type="RefSeq" id="WP_129622686.1">
    <property type="nucleotide sequence ID" value="NZ_LR215043.1"/>
</dbReference>
<dbReference type="KEGG" id="mcob:NCTC10184_00033"/>
<dbReference type="EMBL" id="LR215043">
    <property type="protein sequence ID" value="VEU77821.1"/>
    <property type="molecule type" value="Genomic_DNA"/>
</dbReference>
<feature type="chain" id="PRO_5019143563" description="Lipoprotein" evidence="2">
    <location>
        <begin position="24"/>
        <end position="583"/>
    </location>
</feature>